<keyword evidence="8" id="KW-0067">ATP-binding</keyword>
<evidence type="ECO:0000256" key="4">
    <source>
        <dbReference type="ARBA" id="ARBA00022448"/>
    </source>
</evidence>
<dbReference type="FunFam" id="1.20.1560.10:FF:000011">
    <property type="entry name" value="Multidrug ABC transporter ATP-binding protein"/>
    <property type="match status" value="1"/>
</dbReference>
<reference evidence="16" key="1">
    <citation type="submission" date="2022-09" db="EMBL/GenBank/DDBJ databases">
        <authorList>
            <person name="Li Z.-J."/>
        </authorList>
    </citation>
    <scope>NUCLEOTIDE SEQUENCE</scope>
    <source>
        <strain evidence="16">TGB11</strain>
    </source>
</reference>
<keyword evidence="6 13" id="KW-0812">Transmembrane</keyword>
<dbReference type="EMBL" id="CP114588">
    <property type="protein sequence ID" value="WBA09421.1"/>
    <property type="molecule type" value="Genomic_DNA"/>
</dbReference>
<dbReference type="Proteomes" id="UP001164748">
    <property type="component" value="Chromosome"/>
</dbReference>
<evidence type="ECO:0000259" key="15">
    <source>
        <dbReference type="PROSITE" id="PS50929"/>
    </source>
</evidence>
<dbReference type="GO" id="GO:0005886">
    <property type="term" value="C:plasma membrane"/>
    <property type="evidence" value="ECO:0007669"/>
    <property type="project" value="UniProtKB-SubCell"/>
</dbReference>
<evidence type="ECO:0000313" key="17">
    <source>
        <dbReference type="Proteomes" id="UP001164748"/>
    </source>
</evidence>
<dbReference type="PANTHER" id="PTHR43394">
    <property type="entry name" value="ATP-DEPENDENT PERMEASE MDL1, MITOCHONDRIAL"/>
    <property type="match status" value="1"/>
</dbReference>
<dbReference type="FunFam" id="3.40.50.300:FF:000221">
    <property type="entry name" value="Multidrug ABC transporter ATP-binding protein"/>
    <property type="match status" value="1"/>
</dbReference>
<dbReference type="RefSeq" id="WP_269579602.1">
    <property type="nucleotide sequence ID" value="NZ_CP114588.1"/>
</dbReference>
<dbReference type="Gene3D" id="3.40.50.300">
    <property type="entry name" value="P-loop containing nucleotide triphosphate hydrolases"/>
    <property type="match status" value="1"/>
</dbReference>
<evidence type="ECO:0000256" key="8">
    <source>
        <dbReference type="ARBA" id="ARBA00022840"/>
    </source>
</evidence>
<keyword evidence="7" id="KW-0547">Nucleotide-binding</keyword>
<evidence type="ECO:0000256" key="11">
    <source>
        <dbReference type="ARBA" id="ARBA00034018"/>
    </source>
</evidence>
<dbReference type="InterPro" id="IPR017871">
    <property type="entry name" value="ABC_transporter-like_CS"/>
</dbReference>
<dbReference type="Pfam" id="PF00005">
    <property type="entry name" value="ABC_tran"/>
    <property type="match status" value="1"/>
</dbReference>
<dbReference type="PANTHER" id="PTHR43394:SF1">
    <property type="entry name" value="ATP-BINDING CASSETTE SUB-FAMILY B MEMBER 10, MITOCHONDRIAL"/>
    <property type="match status" value="1"/>
</dbReference>
<dbReference type="InterPro" id="IPR027417">
    <property type="entry name" value="P-loop_NTPase"/>
</dbReference>
<dbReference type="GO" id="GO:0008559">
    <property type="term" value="F:ABC-type xenobiotic transporter activity"/>
    <property type="evidence" value="ECO:0007669"/>
    <property type="project" value="UniProtKB-EC"/>
</dbReference>
<dbReference type="AlphaFoldDB" id="A0AA47KM38"/>
<evidence type="ECO:0000259" key="14">
    <source>
        <dbReference type="PROSITE" id="PS50893"/>
    </source>
</evidence>
<organism evidence="16 17">
    <name type="scientific">Salinivibrio kushneri</name>
    <dbReference type="NCBI Taxonomy" id="1908198"/>
    <lineage>
        <taxon>Bacteria</taxon>
        <taxon>Pseudomonadati</taxon>
        <taxon>Pseudomonadota</taxon>
        <taxon>Gammaproteobacteria</taxon>
        <taxon>Vibrionales</taxon>
        <taxon>Vibrionaceae</taxon>
        <taxon>Salinivibrio</taxon>
    </lineage>
</organism>
<evidence type="ECO:0000256" key="1">
    <source>
        <dbReference type="ARBA" id="ARBA00004651"/>
    </source>
</evidence>
<keyword evidence="10 13" id="KW-0472">Membrane</keyword>
<evidence type="ECO:0000256" key="5">
    <source>
        <dbReference type="ARBA" id="ARBA00022475"/>
    </source>
</evidence>
<accession>A0AA47KM38</accession>
<protein>
    <recommendedName>
        <fullName evidence="12">Multidrug resistance-like ATP-binding protein MdlA</fullName>
        <ecNumber evidence="3">7.6.2.2</ecNumber>
    </recommendedName>
</protein>
<feature type="transmembrane region" description="Helical" evidence="13">
    <location>
        <begin position="55"/>
        <end position="73"/>
    </location>
</feature>
<dbReference type="InterPro" id="IPR039421">
    <property type="entry name" value="Type_1_exporter"/>
</dbReference>
<dbReference type="PROSITE" id="PS00211">
    <property type="entry name" value="ABC_TRANSPORTER_1"/>
    <property type="match status" value="1"/>
</dbReference>
<dbReference type="Gene3D" id="1.20.1560.10">
    <property type="entry name" value="ABC transporter type 1, transmembrane domain"/>
    <property type="match status" value="1"/>
</dbReference>
<evidence type="ECO:0000256" key="2">
    <source>
        <dbReference type="ARBA" id="ARBA00006526"/>
    </source>
</evidence>
<evidence type="ECO:0000256" key="3">
    <source>
        <dbReference type="ARBA" id="ARBA00012191"/>
    </source>
</evidence>
<evidence type="ECO:0000256" key="9">
    <source>
        <dbReference type="ARBA" id="ARBA00022989"/>
    </source>
</evidence>
<comment type="similarity">
    <text evidence="2">Belongs to the ABC transporter superfamily. Drug exporter-2 (TC 3.A.1.117) family.</text>
</comment>
<keyword evidence="9 13" id="KW-1133">Transmembrane helix</keyword>
<dbReference type="PROSITE" id="PS50929">
    <property type="entry name" value="ABC_TM1F"/>
    <property type="match status" value="1"/>
</dbReference>
<name>A0AA47KM38_9GAMM</name>
<dbReference type="SMART" id="SM00382">
    <property type="entry name" value="AAA"/>
    <property type="match status" value="1"/>
</dbReference>
<dbReference type="InterPro" id="IPR003439">
    <property type="entry name" value="ABC_transporter-like_ATP-bd"/>
</dbReference>
<evidence type="ECO:0000256" key="12">
    <source>
        <dbReference type="ARBA" id="ARBA00074518"/>
    </source>
</evidence>
<dbReference type="InterPro" id="IPR011527">
    <property type="entry name" value="ABC1_TM_dom"/>
</dbReference>
<evidence type="ECO:0000256" key="7">
    <source>
        <dbReference type="ARBA" id="ARBA00022741"/>
    </source>
</evidence>
<dbReference type="GO" id="GO:0005524">
    <property type="term" value="F:ATP binding"/>
    <property type="evidence" value="ECO:0007669"/>
    <property type="project" value="UniProtKB-KW"/>
</dbReference>
<feature type="transmembrane region" description="Helical" evidence="13">
    <location>
        <begin position="156"/>
        <end position="175"/>
    </location>
</feature>
<evidence type="ECO:0000256" key="10">
    <source>
        <dbReference type="ARBA" id="ARBA00023136"/>
    </source>
</evidence>
<keyword evidence="5" id="KW-1003">Cell membrane</keyword>
<evidence type="ECO:0000313" key="16">
    <source>
        <dbReference type="EMBL" id="WBA09421.1"/>
    </source>
</evidence>
<proteinExistence type="inferred from homology"/>
<dbReference type="GO" id="GO:0015421">
    <property type="term" value="F:ABC-type oligopeptide transporter activity"/>
    <property type="evidence" value="ECO:0007669"/>
    <property type="project" value="TreeGrafter"/>
</dbReference>
<feature type="domain" description="ABC transporter" evidence="14">
    <location>
        <begin position="337"/>
        <end position="570"/>
    </location>
</feature>
<feature type="transmembrane region" description="Helical" evidence="13">
    <location>
        <begin position="280"/>
        <end position="301"/>
    </location>
</feature>
<dbReference type="SUPFAM" id="SSF52540">
    <property type="entry name" value="P-loop containing nucleoside triphosphate hydrolases"/>
    <property type="match status" value="1"/>
</dbReference>
<feature type="domain" description="ABC transmembrane type-1" evidence="15">
    <location>
        <begin position="19"/>
        <end position="303"/>
    </location>
</feature>
<comment type="subcellular location">
    <subcellularLocation>
        <location evidence="1">Cell membrane</location>
        <topology evidence="1">Multi-pass membrane protein</topology>
    </subcellularLocation>
</comment>
<dbReference type="Pfam" id="PF00664">
    <property type="entry name" value="ABC_membrane"/>
    <property type="match status" value="1"/>
</dbReference>
<feature type="transmembrane region" description="Helical" evidence="13">
    <location>
        <begin position="243"/>
        <end position="268"/>
    </location>
</feature>
<feature type="transmembrane region" description="Helical" evidence="13">
    <location>
        <begin position="21"/>
        <end position="43"/>
    </location>
</feature>
<dbReference type="GO" id="GO:0016887">
    <property type="term" value="F:ATP hydrolysis activity"/>
    <property type="evidence" value="ECO:0007669"/>
    <property type="project" value="InterPro"/>
</dbReference>
<feature type="transmembrane region" description="Helical" evidence="13">
    <location>
        <begin position="126"/>
        <end position="150"/>
    </location>
</feature>
<comment type="catalytic activity">
    <reaction evidence="11">
        <text>ATP + H2O + xenobioticSide 1 = ADP + phosphate + xenobioticSide 2.</text>
        <dbReference type="EC" id="7.6.2.2"/>
    </reaction>
</comment>
<gene>
    <name evidence="16" type="ORF">N8M53_04255</name>
</gene>
<sequence length="586" mass="65113">MKVFWQLGWFFKREWRRYVGAMIILVFVSVFELIPPMAVGHVVDGVVAGEISTELLMWLLAGMLAIWVVVYVLRIVWRVWLFGAAAELGTVLRNRLYDHFTRQSPHFFRRYPSGDIMARSTNDVKAVVMTAGEGVLTAGDSIITGVAVLIVMVSQISWQLTLLALLPMPVMAVLVNRFGRRLHHTFTESQAAFSELSEVSQSSLSAVRMVRAFGLEQHQMNQFDQVADRTGEKNLAVARVDALFSPVIQGTIGASFFLTVSGGGYLVANGEISLGDLTAFTLYQGLMIWPMLAVAWLFNIIERGRAAWTRIDALLQEQPDIVGGDTPLPDTMQPLTLAIEQFKWQPDDSFALKDIHVTLPPGAMLGIAGPVGSGKSTLLQLLLHLTQLEKGDIRYGDVSIAEADLSSWRQRFAVVTQTPFLFSRSIAENIALGRPDATQAEIELAATLACIDEDIRQLPHGYETAVGEKGITLSGGQKQRISIARALLVEAECLILDDALSAVDGDTEHRILQNLQQHQHTRTTIVIAHRLSALENADEIVVLSHGQIRERGQHRQLIQQPGWYQEMHQYQQLEAALEADEEPRHD</sequence>
<keyword evidence="4" id="KW-0813">Transport</keyword>
<evidence type="ECO:0000256" key="6">
    <source>
        <dbReference type="ARBA" id="ARBA00022692"/>
    </source>
</evidence>
<dbReference type="PROSITE" id="PS50893">
    <property type="entry name" value="ABC_TRANSPORTER_2"/>
    <property type="match status" value="1"/>
</dbReference>
<dbReference type="InterPro" id="IPR036640">
    <property type="entry name" value="ABC1_TM_sf"/>
</dbReference>
<evidence type="ECO:0000256" key="13">
    <source>
        <dbReference type="SAM" id="Phobius"/>
    </source>
</evidence>
<dbReference type="EC" id="7.6.2.2" evidence="3"/>
<dbReference type="CDD" id="cd18541">
    <property type="entry name" value="ABC_6TM_TmrB_like"/>
    <property type="match status" value="1"/>
</dbReference>
<dbReference type="SUPFAM" id="SSF90123">
    <property type="entry name" value="ABC transporter transmembrane region"/>
    <property type="match status" value="1"/>
</dbReference>
<dbReference type="InterPro" id="IPR003593">
    <property type="entry name" value="AAA+_ATPase"/>
</dbReference>